<evidence type="ECO:0000256" key="3">
    <source>
        <dbReference type="ARBA" id="ARBA00012058"/>
    </source>
</evidence>
<feature type="domain" description="Enolase C-terminal TIM barrel" evidence="6">
    <location>
        <begin position="22"/>
        <end position="90"/>
    </location>
</feature>
<name>A0A0R3VTE3_TAEAS</name>
<reference evidence="7 8" key="2">
    <citation type="submission" date="2018-11" db="EMBL/GenBank/DDBJ databases">
        <authorList>
            <consortium name="Pathogen Informatics"/>
        </authorList>
    </citation>
    <scope>NUCLEOTIDE SEQUENCE [LARGE SCALE GENOMIC DNA]</scope>
</reference>
<dbReference type="GO" id="GO:0004634">
    <property type="term" value="F:phosphopyruvate hydratase activity"/>
    <property type="evidence" value="ECO:0007669"/>
    <property type="project" value="UniProtKB-EC"/>
</dbReference>
<dbReference type="WBParaSite" id="TASK_0000050001-mRNA-1">
    <property type="protein sequence ID" value="TASK_0000050001-mRNA-1"/>
    <property type="gene ID" value="TASK_0000050001"/>
</dbReference>
<dbReference type="Gene3D" id="3.20.20.120">
    <property type="entry name" value="Enolase-like C-terminal domain"/>
    <property type="match status" value="1"/>
</dbReference>
<dbReference type="InterPro" id="IPR020810">
    <property type="entry name" value="Enolase_C"/>
</dbReference>
<evidence type="ECO:0000256" key="1">
    <source>
        <dbReference type="ARBA" id="ARBA00005031"/>
    </source>
</evidence>
<protein>
    <recommendedName>
        <fullName evidence="3">phosphopyruvate hydratase</fullName>
        <ecNumber evidence="3">4.2.1.11</ecNumber>
    </recommendedName>
</protein>
<evidence type="ECO:0000313" key="7">
    <source>
        <dbReference type="EMBL" id="VDK21097.1"/>
    </source>
</evidence>
<accession>A0A0R3VTE3</accession>
<dbReference type="STRING" id="60517.A0A0R3VTE3"/>
<dbReference type="AlphaFoldDB" id="A0A0R3VTE3"/>
<keyword evidence="8" id="KW-1185">Reference proteome</keyword>
<gene>
    <name evidence="7" type="ORF">TASK_LOCUS501</name>
</gene>
<evidence type="ECO:0000313" key="9">
    <source>
        <dbReference type="WBParaSite" id="TASK_0000050001-mRNA-1"/>
    </source>
</evidence>
<evidence type="ECO:0000256" key="4">
    <source>
        <dbReference type="ARBA" id="ARBA00023152"/>
    </source>
</evidence>
<evidence type="ECO:0000256" key="5">
    <source>
        <dbReference type="ARBA" id="ARBA00023239"/>
    </source>
</evidence>
<organism evidence="9">
    <name type="scientific">Taenia asiatica</name>
    <name type="common">Asian tapeworm</name>
    <dbReference type="NCBI Taxonomy" id="60517"/>
    <lineage>
        <taxon>Eukaryota</taxon>
        <taxon>Metazoa</taxon>
        <taxon>Spiralia</taxon>
        <taxon>Lophotrochozoa</taxon>
        <taxon>Platyhelminthes</taxon>
        <taxon>Cestoda</taxon>
        <taxon>Eucestoda</taxon>
        <taxon>Cyclophyllidea</taxon>
        <taxon>Taeniidae</taxon>
        <taxon>Taenia</taxon>
    </lineage>
</organism>
<dbReference type="EC" id="4.2.1.11" evidence="3"/>
<proteinExistence type="inferred from homology"/>
<dbReference type="GO" id="GO:0006096">
    <property type="term" value="P:glycolytic process"/>
    <property type="evidence" value="ECO:0007669"/>
    <property type="project" value="UniProtKB-UniPathway"/>
</dbReference>
<sequence>MEQMLEFAINLLRERQLEDTFYLSLVCEPYAFYNEVKGKYELTKGAFKSADEMVHVYVNLLQAYPQIKVLTNPFRTEDWHAWLKLQETVKNLDSCLLVEICASSDALDTGSVLRLSPSPNISEMAHLLNRTSHSLGESDRMHPFEVSNIISFDGTFAAQTSCCFLLDIVEAILWVKCE</sequence>
<comment type="similarity">
    <text evidence="2">Belongs to the enolase family.</text>
</comment>
<dbReference type="Proteomes" id="UP000282613">
    <property type="component" value="Unassembled WGS sequence"/>
</dbReference>
<reference evidence="9" key="1">
    <citation type="submission" date="2017-02" db="UniProtKB">
        <authorList>
            <consortium name="WormBaseParasite"/>
        </authorList>
    </citation>
    <scope>IDENTIFICATION</scope>
</reference>
<dbReference type="Pfam" id="PF00113">
    <property type="entry name" value="Enolase_C"/>
    <property type="match status" value="1"/>
</dbReference>
<dbReference type="OrthoDB" id="10009078at2759"/>
<evidence type="ECO:0000313" key="8">
    <source>
        <dbReference type="Proteomes" id="UP000282613"/>
    </source>
</evidence>
<dbReference type="InterPro" id="IPR036849">
    <property type="entry name" value="Enolase-like_C_sf"/>
</dbReference>
<keyword evidence="5" id="KW-0456">Lyase</keyword>
<comment type="pathway">
    <text evidence="1">Carbohydrate degradation; glycolysis; pyruvate from D-glyceraldehyde 3-phosphate: step 4/5.</text>
</comment>
<keyword evidence="4" id="KW-0324">Glycolysis</keyword>
<dbReference type="EMBL" id="UYRS01000064">
    <property type="protein sequence ID" value="VDK21097.1"/>
    <property type="molecule type" value="Genomic_DNA"/>
</dbReference>
<evidence type="ECO:0000256" key="2">
    <source>
        <dbReference type="ARBA" id="ARBA00009604"/>
    </source>
</evidence>
<dbReference type="SUPFAM" id="SSF51604">
    <property type="entry name" value="Enolase C-terminal domain-like"/>
    <property type="match status" value="1"/>
</dbReference>
<evidence type="ECO:0000259" key="6">
    <source>
        <dbReference type="Pfam" id="PF00113"/>
    </source>
</evidence>
<dbReference type="UniPathway" id="UPA00109">
    <property type="reaction ID" value="UER00187"/>
</dbReference>